<accession>A0ABU8WRD1</accession>
<sequence>MNPLRSRANQVQTRKGDASAPAPLDATAPPPPPGDYAAFLAATLPLQATGVARHRFGTQRVWLKKAGPRHAMWRYHLLAAVAKAFRLDVLTPVPNPGGEAAIEIEARRLGSLGELGLRVPAVLALQADGVLISDLGEGNQAPIVLNERLDQAAAVGPVALLNVWREGLDAIALVHARGAYLSQAFARNLMHCPDGTIGYIDFEDDPGATLGLAECQVRDWLSYLHSTAALLHAASPHGAGGQWHAVLADASDEVRERLAIAAQRMRWLRHLPADRRWGRDTQRVRAVARLMAKWYSPNFDPSGTLSAPLSKR</sequence>
<gene>
    <name evidence="2" type="ORF">WKW82_22265</name>
</gene>
<evidence type="ECO:0000313" key="3">
    <source>
        <dbReference type="Proteomes" id="UP001385892"/>
    </source>
</evidence>
<reference evidence="2 3" key="1">
    <citation type="submission" date="2024-03" db="EMBL/GenBank/DDBJ databases">
        <title>Novel species of the genus Variovorax.</title>
        <authorList>
            <person name="Liu Q."/>
            <person name="Xin Y.-H."/>
        </authorList>
    </citation>
    <scope>NUCLEOTIDE SEQUENCE [LARGE SCALE GENOMIC DNA]</scope>
    <source>
        <strain evidence="2 3">KACC 18900</strain>
    </source>
</reference>
<evidence type="ECO:0000256" key="1">
    <source>
        <dbReference type="SAM" id="MobiDB-lite"/>
    </source>
</evidence>
<name>A0ABU8WRD1_9BURK</name>
<keyword evidence="3" id="KW-1185">Reference proteome</keyword>
<feature type="compositionally biased region" description="Low complexity" evidence="1">
    <location>
        <begin position="18"/>
        <end position="27"/>
    </location>
</feature>
<feature type="region of interest" description="Disordered" evidence="1">
    <location>
        <begin position="1"/>
        <end position="32"/>
    </location>
</feature>
<dbReference type="Proteomes" id="UP001385892">
    <property type="component" value="Unassembled WGS sequence"/>
</dbReference>
<evidence type="ECO:0008006" key="4">
    <source>
        <dbReference type="Google" id="ProtNLM"/>
    </source>
</evidence>
<organism evidence="2 3">
    <name type="scientific">Variovorax rhizosphaerae</name>
    <dbReference type="NCBI Taxonomy" id="1836200"/>
    <lineage>
        <taxon>Bacteria</taxon>
        <taxon>Pseudomonadati</taxon>
        <taxon>Pseudomonadota</taxon>
        <taxon>Betaproteobacteria</taxon>
        <taxon>Burkholderiales</taxon>
        <taxon>Comamonadaceae</taxon>
        <taxon>Variovorax</taxon>
    </lineage>
</organism>
<dbReference type="EMBL" id="JBBKZT010000010">
    <property type="protein sequence ID" value="MEJ8849395.1"/>
    <property type="molecule type" value="Genomic_DNA"/>
</dbReference>
<protein>
    <recommendedName>
        <fullName evidence="4">Serine/threonine protein phosphatase</fullName>
    </recommendedName>
</protein>
<proteinExistence type="predicted"/>
<dbReference type="RefSeq" id="WP_340344522.1">
    <property type="nucleotide sequence ID" value="NZ_JBBKZT010000010.1"/>
</dbReference>
<evidence type="ECO:0000313" key="2">
    <source>
        <dbReference type="EMBL" id="MEJ8849395.1"/>
    </source>
</evidence>
<comment type="caution">
    <text evidence="2">The sequence shown here is derived from an EMBL/GenBank/DDBJ whole genome shotgun (WGS) entry which is preliminary data.</text>
</comment>